<feature type="compositionally biased region" description="Polar residues" evidence="1">
    <location>
        <begin position="301"/>
        <end position="310"/>
    </location>
</feature>
<proteinExistence type="predicted"/>
<dbReference type="EMBL" id="AMKT01000037">
    <property type="protein sequence ID" value="OXG23120.1"/>
    <property type="molecule type" value="Genomic_DNA"/>
</dbReference>
<organism evidence="2 3">
    <name type="scientific">Cryptococcus neoformans Tu259-1</name>
    <dbReference type="NCBI Taxonomy" id="1230072"/>
    <lineage>
        <taxon>Eukaryota</taxon>
        <taxon>Fungi</taxon>
        <taxon>Dikarya</taxon>
        <taxon>Basidiomycota</taxon>
        <taxon>Agaricomycotina</taxon>
        <taxon>Tremellomycetes</taxon>
        <taxon>Tremellales</taxon>
        <taxon>Cryptococcaceae</taxon>
        <taxon>Cryptococcus</taxon>
        <taxon>Cryptococcus neoformans species complex</taxon>
    </lineage>
</organism>
<reference evidence="2 3" key="1">
    <citation type="submission" date="2017-06" db="EMBL/GenBank/DDBJ databases">
        <title>Global population genomics of the pathogenic fungus Cryptococcus neoformans var. grubii.</title>
        <authorList>
            <person name="Cuomo C."/>
            <person name="Litvintseva A."/>
            <person name="Chen Y."/>
            <person name="Young S."/>
            <person name="Zeng Q."/>
            <person name="Chapman S."/>
            <person name="Gujja S."/>
            <person name="Saif S."/>
            <person name="Birren B."/>
        </authorList>
    </citation>
    <scope>NUCLEOTIDE SEQUENCE [LARGE SCALE GENOMIC DNA]</scope>
    <source>
        <strain evidence="2 3">Tu259-1</strain>
    </source>
</reference>
<comment type="caution">
    <text evidence="2">The sequence shown here is derived from an EMBL/GenBank/DDBJ whole genome shotgun (WGS) entry which is preliminary data.</text>
</comment>
<evidence type="ECO:0000313" key="3">
    <source>
        <dbReference type="Proteomes" id="UP000199727"/>
    </source>
</evidence>
<protein>
    <submittedName>
        <fullName evidence="2">Uncharacterized protein</fullName>
    </submittedName>
</protein>
<accession>A0A854QMB7</accession>
<feature type="region of interest" description="Disordered" evidence="1">
    <location>
        <begin position="294"/>
        <end position="322"/>
    </location>
</feature>
<dbReference type="Proteomes" id="UP000199727">
    <property type="component" value="Unassembled WGS sequence"/>
</dbReference>
<sequence length="368" mass="42726">MPRTPFSIPYDLWETPDKYLKLPHLVDCTLSQLSDPTSAARCGYLYERRDPIINYKKLNLFQKILNDFASTWYITDIIYDDKLRISRMELIKAWACLGNTGLFFQGLLATLLDSDNKIVVSLPDRMELRSEAATVLIELTGCFCKFLHLEFGTRSFKAKSYSNTVVIFHAMYYIFLWERRGYSPKKWAPLEEHYDVHDLLVSNTKPYFVKYPLKDDDLVISPLFIVIARYVLDRHEKGYDAKWWKLYRTIRPPSVYNRLLHLPRYVPINDEDIRVRIDRGDGLIDIERENERLEEPAVRSPNYQTNSSIEASALDTPPGTPELESELAPLILTTTSCHLITNPVSSSFSSSPQLFKGSVLRRRRGLKL</sequence>
<evidence type="ECO:0000313" key="2">
    <source>
        <dbReference type="EMBL" id="OXG23120.1"/>
    </source>
</evidence>
<evidence type="ECO:0000256" key="1">
    <source>
        <dbReference type="SAM" id="MobiDB-lite"/>
    </source>
</evidence>
<dbReference type="AlphaFoldDB" id="A0A854QMB7"/>
<gene>
    <name evidence="2" type="ORF">C361_02888</name>
</gene>
<name>A0A854QMB7_CRYNE</name>
<dbReference type="OrthoDB" id="10645473at2759"/>